<dbReference type="AlphaFoldDB" id="X0YB99"/>
<protein>
    <submittedName>
        <fullName evidence="1">Uncharacterized protein</fullName>
    </submittedName>
</protein>
<accession>X0YB99</accession>
<sequence>KHADLYVDDRGFRFTGPDSWQVLRDFLTANPKPGRWGKSE</sequence>
<organism evidence="1">
    <name type="scientific">marine sediment metagenome</name>
    <dbReference type="NCBI Taxonomy" id="412755"/>
    <lineage>
        <taxon>unclassified sequences</taxon>
        <taxon>metagenomes</taxon>
        <taxon>ecological metagenomes</taxon>
    </lineage>
</organism>
<comment type="caution">
    <text evidence="1">The sequence shown here is derived from an EMBL/GenBank/DDBJ whole genome shotgun (WGS) entry which is preliminary data.</text>
</comment>
<proteinExistence type="predicted"/>
<evidence type="ECO:0000313" key="1">
    <source>
        <dbReference type="EMBL" id="GAG45978.1"/>
    </source>
</evidence>
<reference evidence="1" key="1">
    <citation type="journal article" date="2014" name="Front. Microbiol.">
        <title>High frequency of phylogenetically diverse reductive dehalogenase-homologous genes in deep subseafloor sedimentary metagenomes.</title>
        <authorList>
            <person name="Kawai M."/>
            <person name="Futagami T."/>
            <person name="Toyoda A."/>
            <person name="Takaki Y."/>
            <person name="Nishi S."/>
            <person name="Hori S."/>
            <person name="Arai W."/>
            <person name="Tsubouchi T."/>
            <person name="Morono Y."/>
            <person name="Uchiyama I."/>
            <person name="Ito T."/>
            <person name="Fujiyama A."/>
            <person name="Inagaki F."/>
            <person name="Takami H."/>
        </authorList>
    </citation>
    <scope>NUCLEOTIDE SEQUENCE</scope>
    <source>
        <strain evidence="1">Expedition CK06-06</strain>
    </source>
</reference>
<name>X0YB99_9ZZZZ</name>
<dbReference type="EMBL" id="BARS01050179">
    <property type="protein sequence ID" value="GAG45978.1"/>
    <property type="molecule type" value="Genomic_DNA"/>
</dbReference>
<feature type="non-terminal residue" evidence="1">
    <location>
        <position position="1"/>
    </location>
</feature>
<gene>
    <name evidence="1" type="ORF">S01H1_74955</name>
</gene>